<dbReference type="PANTHER" id="PTHR33713:SF6">
    <property type="entry name" value="ANTITOXIN YEFM"/>
    <property type="match status" value="1"/>
</dbReference>
<dbReference type="KEGG" id="mas:Mahau_0174"/>
<reference evidence="4" key="1">
    <citation type="submission" date="2010-11" db="EMBL/GenBank/DDBJ databases">
        <title>The complete genome of Mahella australiensis DSM 15567.</title>
        <authorList>
            <consortium name="US DOE Joint Genome Institute (JGI-PGF)"/>
            <person name="Lucas S."/>
            <person name="Copeland A."/>
            <person name="Lapidus A."/>
            <person name="Bruce D."/>
            <person name="Goodwin L."/>
            <person name="Pitluck S."/>
            <person name="Kyrpides N."/>
            <person name="Mavromatis K."/>
            <person name="Pagani I."/>
            <person name="Ivanova N."/>
            <person name="Teshima H."/>
            <person name="Brettin T."/>
            <person name="Detter J.C."/>
            <person name="Han C."/>
            <person name="Tapia R."/>
            <person name="Land M."/>
            <person name="Hauser L."/>
            <person name="Markowitz V."/>
            <person name="Cheng J.-F."/>
            <person name="Hugenholtz P."/>
            <person name="Woyke T."/>
            <person name="Wu D."/>
            <person name="Spring S."/>
            <person name="Pukall R."/>
            <person name="Steenblock K."/>
            <person name="Schneider S."/>
            <person name="Klenk H.-P."/>
            <person name="Eisen J.A."/>
        </authorList>
    </citation>
    <scope>NUCLEOTIDE SEQUENCE [LARGE SCALE GENOMIC DNA]</scope>
    <source>
        <strain evidence="4">DSM 15567 / CIP 107919 / 50-1 BON</strain>
    </source>
</reference>
<name>F3ZWG2_MAHA5</name>
<dbReference type="SUPFAM" id="SSF143120">
    <property type="entry name" value="YefM-like"/>
    <property type="match status" value="1"/>
</dbReference>
<dbReference type="InterPro" id="IPR051405">
    <property type="entry name" value="phD/YefM_antitoxin"/>
</dbReference>
<gene>
    <name evidence="3" type="ordered locus">Mahau_0174</name>
</gene>
<organism evidence="3 4">
    <name type="scientific">Mahella australiensis (strain DSM 15567 / CIP 107919 / 50-1 BON)</name>
    <dbReference type="NCBI Taxonomy" id="697281"/>
    <lineage>
        <taxon>Bacteria</taxon>
        <taxon>Bacillati</taxon>
        <taxon>Bacillota</taxon>
        <taxon>Clostridia</taxon>
        <taxon>Thermoanaerobacterales</taxon>
        <taxon>Thermoanaerobacterales Family IV. Incertae Sedis</taxon>
        <taxon>Mahella</taxon>
    </lineage>
</organism>
<protein>
    <recommendedName>
        <fullName evidence="2">Antitoxin</fullName>
    </recommendedName>
</protein>
<comment type="function">
    <text evidence="2">Antitoxin component of a type II toxin-antitoxin (TA) system.</text>
</comment>
<dbReference type="eggNOG" id="COG2161">
    <property type="taxonomic scope" value="Bacteria"/>
</dbReference>
<dbReference type="RefSeq" id="WP_013779831.1">
    <property type="nucleotide sequence ID" value="NC_015520.1"/>
</dbReference>
<dbReference type="InterPro" id="IPR036165">
    <property type="entry name" value="YefM-like_sf"/>
</dbReference>
<dbReference type="Gene3D" id="6.10.250.330">
    <property type="match status" value="1"/>
</dbReference>
<evidence type="ECO:0000256" key="2">
    <source>
        <dbReference type="RuleBase" id="RU362080"/>
    </source>
</evidence>
<dbReference type="HOGENOM" id="CLU_155837_4_1_9"/>
<comment type="similarity">
    <text evidence="1 2">Belongs to the phD/YefM antitoxin family.</text>
</comment>
<dbReference type="PANTHER" id="PTHR33713">
    <property type="entry name" value="ANTITOXIN YAFN-RELATED"/>
    <property type="match status" value="1"/>
</dbReference>
<dbReference type="EMBL" id="CP002360">
    <property type="protein sequence ID" value="AEE95397.1"/>
    <property type="molecule type" value="Genomic_DNA"/>
</dbReference>
<dbReference type="Pfam" id="PF02604">
    <property type="entry name" value="PhdYeFM_antitox"/>
    <property type="match status" value="1"/>
</dbReference>
<keyword evidence="4" id="KW-1185">Reference proteome</keyword>
<evidence type="ECO:0000313" key="3">
    <source>
        <dbReference type="EMBL" id="AEE95397.1"/>
    </source>
</evidence>
<dbReference type="InterPro" id="IPR006442">
    <property type="entry name" value="Antitoxin_Phd/YefM"/>
</dbReference>
<dbReference type="OrthoDB" id="6427at2"/>
<dbReference type="NCBIfam" id="TIGR01552">
    <property type="entry name" value="phd_fam"/>
    <property type="match status" value="1"/>
</dbReference>
<proteinExistence type="inferred from homology"/>
<dbReference type="AlphaFoldDB" id="F3ZWG2"/>
<accession>F3ZWG2</accession>
<evidence type="ECO:0000256" key="1">
    <source>
        <dbReference type="ARBA" id="ARBA00009981"/>
    </source>
</evidence>
<reference evidence="3 4" key="2">
    <citation type="journal article" date="2011" name="Stand. Genomic Sci.">
        <title>Complete genome sequence of Mahella australiensis type strain (50-1 BON).</title>
        <authorList>
            <person name="Sikorski J."/>
            <person name="Teshima H."/>
            <person name="Nolan M."/>
            <person name="Lucas S."/>
            <person name="Hammon N."/>
            <person name="Deshpande S."/>
            <person name="Cheng J.F."/>
            <person name="Pitluck S."/>
            <person name="Liolios K."/>
            <person name="Pagani I."/>
            <person name="Ivanova N."/>
            <person name="Huntemann M."/>
            <person name="Mavromatis K."/>
            <person name="Ovchinikova G."/>
            <person name="Pati A."/>
            <person name="Tapia R."/>
            <person name="Han C."/>
            <person name="Goodwin L."/>
            <person name="Chen A."/>
            <person name="Palaniappan K."/>
            <person name="Land M."/>
            <person name="Hauser L."/>
            <person name="Ngatchou-Djao O.D."/>
            <person name="Rohde M."/>
            <person name="Pukall R."/>
            <person name="Spring S."/>
            <person name="Abt B."/>
            <person name="Goker M."/>
            <person name="Detter J.C."/>
            <person name="Woyke T."/>
            <person name="Bristow J."/>
            <person name="Markowitz V."/>
            <person name="Hugenholtz P."/>
            <person name="Eisen J.A."/>
            <person name="Kyrpides N.C."/>
            <person name="Klenk H.P."/>
            <person name="Lapidus A."/>
        </authorList>
    </citation>
    <scope>NUCLEOTIDE SEQUENCE [LARGE SCALE GENOMIC DNA]</scope>
    <source>
        <strain evidence="4">DSM 15567 / CIP 107919 / 50-1 BON</strain>
    </source>
</reference>
<dbReference type="Gene3D" id="3.40.1620.10">
    <property type="entry name" value="YefM-like domain"/>
    <property type="match status" value="1"/>
</dbReference>
<dbReference type="Proteomes" id="UP000008457">
    <property type="component" value="Chromosome"/>
</dbReference>
<evidence type="ECO:0000313" key="4">
    <source>
        <dbReference type="Proteomes" id="UP000008457"/>
    </source>
</evidence>
<sequence>MLAVNYSTIRNKLKDYCDKATDDNETIIITRKNEKNVVLMSLDEYNNLMENLFIMSNKKYYERLLESKKQIERGDVVMKTTEELDSLTNE</sequence>